<protein>
    <submittedName>
        <fullName evidence="10">ABC transporter, ATP binding/permease protein</fullName>
    </submittedName>
</protein>
<dbReference type="PANTHER" id="PTHR24221:SF654">
    <property type="entry name" value="ATP-BINDING CASSETTE SUB-FAMILY B MEMBER 6"/>
    <property type="match status" value="1"/>
</dbReference>
<dbReference type="InterPro" id="IPR027417">
    <property type="entry name" value="P-loop_NTPase"/>
</dbReference>
<dbReference type="GO" id="GO:0005886">
    <property type="term" value="C:plasma membrane"/>
    <property type="evidence" value="ECO:0007669"/>
    <property type="project" value="UniProtKB-SubCell"/>
</dbReference>
<dbReference type="InterPro" id="IPR036640">
    <property type="entry name" value="ABC1_TM_sf"/>
</dbReference>
<dbReference type="SUPFAM" id="SSF52540">
    <property type="entry name" value="P-loop containing nucleoside triphosphate hydrolases"/>
    <property type="match status" value="1"/>
</dbReference>
<reference evidence="10 11" key="1">
    <citation type="journal article" date="2015" name="Nat. Commun.">
        <title>Production of butyrate from lysine and the Amadori product fructoselysine by a human gut commensal.</title>
        <authorList>
            <person name="Bui T.P."/>
            <person name="Ritari J."/>
            <person name="Boeren S."/>
            <person name="de Waard P."/>
            <person name="Plugge C.M."/>
            <person name="de Vos W.M."/>
        </authorList>
    </citation>
    <scope>NUCLEOTIDE SEQUENCE [LARGE SCALE GENOMIC DNA]</scope>
    <source>
        <strain evidence="10 11">AF211</strain>
    </source>
</reference>
<keyword evidence="5 7" id="KW-1133">Transmembrane helix</keyword>
<gene>
    <name evidence="10" type="ORF">IB211_03103c</name>
</gene>
<dbReference type="InterPro" id="IPR011527">
    <property type="entry name" value="ABC1_TM_dom"/>
</dbReference>
<feature type="transmembrane region" description="Helical" evidence="7">
    <location>
        <begin position="183"/>
        <end position="200"/>
    </location>
</feature>
<feature type="domain" description="ABC transporter" evidence="8">
    <location>
        <begin position="366"/>
        <end position="583"/>
    </location>
</feature>
<dbReference type="GO" id="GO:0140359">
    <property type="term" value="F:ABC-type transporter activity"/>
    <property type="evidence" value="ECO:0007669"/>
    <property type="project" value="InterPro"/>
</dbReference>
<evidence type="ECO:0000256" key="6">
    <source>
        <dbReference type="ARBA" id="ARBA00023136"/>
    </source>
</evidence>
<dbReference type="AlphaFoldDB" id="A0A0S2W822"/>
<sequence>MSILAGMKKIWDKLREGYLQEMCQELGWIYRYARRYRGQIALYIALGLLAAGLGLGGSLLSRTLTTAVVGAHRAWGEVAALAAGYVLLGLVALGLSALNSRISTKVNLKIQNEMQADVFRRFLQADWSALQAFHSGDLLSRVTGDVGTVAGSVFGLLPSLVIRLFQFSACLILILWYDPVMALLALLSAPVTLLFSRALMGRMREHQKRVRGANAQLMAFHEEALQNMQAIKAFDLTGRFTAREGEEQACWREASLDFNRFSILTSSLMSLMGQAVSYTCLAWGVYRLWTGYIDLALMVMFLQLAGQLSAGFSALVGLVPGAISATVAARRILAVLDLPREPEVAPTLARRVERMAAAGRGKGLTLRLDRVSFRYAPDRPVLEEVSLLARPGELVALAGASGEGKTTLLRVLLGLIRPQGGTAILQAPGEEDLPVSACTRPLFAYVPQEKAAFSGTIAESLRLLRPDADDQMLEEALRTACAYEFVSRLPQGIHTPLGEQGAGLSEGQNQRLSIARALLRDAPVLLLDEATSALDAETEARVLRNLLTGQGGRTCIVTSHRPTVFAMADRVYQIREGRVEEGPC</sequence>
<evidence type="ECO:0000313" key="11">
    <source>
        <dbReference type="Proteomes" id="UP000064844"/>
    </source>
</evidence>
<dbReference type="InterPro" id="IPR003593">
    <property type="entry name" value="AAA+_ATPase"/>
</dbReference>
<organism evidence="10 11">
    <name type="scientific">Intestinimonas butyriciproducens</name>
    <dbReference type="NCBI Taxonomy" id="1297617"/>
    <lineage>
        <taxon>Bacteria</taxon>
        <taxon>Bacillati</taxon>
        <taxon>Bacillota</taxon>
        <taxon>Clostridia</taxon>
        <taxon>Eubacteriales</taxon>
        <taxon>Intestinimonas</taxon>
    </lineage>
</organism>
<evidence type="ECO:0000259" key="9">
    <source>
        <dbReference type="PROSITE" id="PS50929"/>
    </source>
</evidence>
<dbReference type="eggNOG" id="COG1132">
    <property type="taxonomic scope" value="Bacteria"/>
</dbReference>
<dbReference type="STRING" id="1297617.IB211_03103c"/>
<evidence type="ECO:0000256" key="7">
    <source>
        <dbReference type="SAM" id="Phobius"/>
    </source>
</evidence>
<dbReference type="PROSITE" id="PS50893">
    <property type="entry name" value="ABC_TRANSPORTER_2"/>
    <property type="match status" value="1"/>
</dbReference>
<name>A0A0S2W822_9FIRM</name>
<keyword evidence="4" id="KW-0067">ATP-binding</keyword>
<feature type="transmembrane region" description="Helical" evidence="7">
    <location>
        <begin position="80"/>
        <end position="99"/>
    </location>
</feature>
<evidence type="ECO:0000313" key="10">
    <source>
        <dbReference type="EMBL" id="ALP95494.1"/>
    </source>
</evidence>
<evidence type="ECO:0000256" key="1">
    <source>
        <dbReference type="ARBA" id="ARBA00004651"/>
    </source>
</evidence>
<dbReference type="Proteomes" id="UP000064844">
    <property type="component" value="Chromosome"/>
</dbReference>
<dbReference type="PANTHER" id="PTHR24221">
    <property type="entry name" value="ATP-BINDING CASSETTE SUB-FAMILY B"/>
    <property type="match status" value="1"/>
</dbReference>
<dbReference type="KEGG" id="ibu:IB211_03103c"/>
<accession>A0A0S2W822</accession>
<keyword evidence="11" id="KW-1185">Reference proteome</keyword>
<feature type="transmembrane region" description="Helical" evidence="7">
    <location>
        <begin position="160"/>
        <end position="177"/>
    </location>
</feature>
<evidence type="ECO:0000256" key="2">
    <source>
        <dbReference type="ARBA" id="ARBA00022692"/>
    </source>
</evidence>
<feature type="transmembrane region" description="Helical" evidence="7">
    <location>
        <begin position="268"/>
        <end position="289"/>
    </location>
</feature>
<proteinExistence type="predicted"/>
<dbReference type="Gene3D" id="3.40.50.300">
    <property type="entry name" value="P-loop containing nucleotide triphosphate hydrolases"/>
    <property type="match status" value="1"/>
</dbReference>
<dbReference type="PROSITE" id="PS50929">
    <property type="entry name" value="ABC_TM1F"/>
    <property type="match status" value="1"/>
</dbReference>
<feature type="domain" description="ABC transmembrane type-1" evidence="9">
    <location>
        <begin position="41"/>
        <end position="324"/>
    </location>
</feature>
<dbReference type="Pfam" id="PF00005">
    <property type="entry name" value="ABC_tran"/>
    <property type="match status" value="1"/>
</dbReference>
<evidence type="ECO:0000259" key="8">
    <source>
        <dbReference type="PROSITE" id="PS50893"/>
    </source>
</evidence>
<feature type="transmembrane region" description="Helical" evidence="7">
    <location>
        <begin position="295"/>
        <end position="323"/>
    </location>
</feature>
<dbReference type="Gene3D" id="1.20.1560.10">
    <property type="entry name" value="ABC transporter type 1, transmembrane domain"/>
    <property type="match status" value="1"/>
</dbReference>
<dbReference type="PATRIC" id="fig|1297617.4.peg.3191"/>
<dbReference type="CDD" id="cd07346">
    <property type="entry name" value="ABC_6TM_exporters"/>
    <property type="match status" value="1"/>
</dbReference>
<dbReference type="Pfam" id="PF00664">
    <property type="entry name" value="ABC_membrane"/>
    <property type="match status" value="1"/>
</dbReference>
<evidence type="ECO:0000256" key="5">
    <source>
        <dbReference type="ARBA" id="ARBA00022989"/>
    </source>
</evidence>
<dbReference type="SMART" id="SM00382">
    <property type="entry name" value="AAA"/>
    <property type="match status" value="1"/>
</dbReference>
<evidence type="ECO:0000256" key="4">
    <source>
        <dbReference type="ARBA" id="ARBA00022840"/>
    </source>
</evidence>
<dbReference type="EMBL" id="CP011307">
    <property type="protein sequence ID" value="ALP95494.1"/>
    <property type="molecule type" value="Genomic_DNA"/>
</dbReference>
<reference evidence="11" key="2">
    <citation type="submission" date="2015-04" db="EMBL/GenBank/DDBJ databases">
        <title>A butyrogenic pathway from the amino acid lysine in a human gut commensal.</title>
        <authorList>
            <person name="de Vos W.M."/>
            <person name="Bui N.T.P."/>
            <person name="Plugge C.M."/>
            <person name="Ritari J."/>
        </authorList>
    </citation>
    <scope>NUCLEOTIDE SEQUENCE [LARGE SCALE GENOMIC DNA]</scope>
    <source>
        <strain evidence="11">AF211</strain>
    </source>
</reference>
<dbReference type="InterPro" id="IPR003439">
    <property type="entry name" value="ABC_transporter-like_ATP-bd"/>
</dbReference>
<dbReference type="SUPFAM" id="SSF90123">
    <property type="entry name" value="ABC transporter transmembrane region"/>
    <property type="match status" value="1"/>
</dbReference>
<comment type="subcellular location">
    <subcellularLocation>
        <location evidence="1">Cell membrane</location>
        <topology evidence="1">Multi-pass membrane protein</topology>
    </subcellularLocation>
</comment>
<dbReference type="InterPro" id="IPR039421">
    <property type="entry name" value="Type_1_exporter"/>
</dbReference>
<keyword evidence="6 7" id="KW-0472">Membrane</keyword>
<feature type="transmembrane region" description="Helical" evidence="7">
    <location>
        <begin position="40"/>
        <end position="60"/>
    </location>
</feature>
<dbReference type="GO" id="GO:0005524">
    <property type="term" value="F:ATP binding"/>
    <property type="evidence" value="ECO:0007669"/>
    <property type="project" value="UniProtKB-KW"/>
</dbReference>
<dbReference type="GO" id="GO:0016887">
    <property type="term" value="F:ATP hydrolysis activity"/>
    <property type="evidence" value="ECO:0007669"/>
    <property type="project" value="InterPro"/>
</dbReference>
<keyword evidence="3" id="KW-0547">Nucleotide-binding</keyword>
<dbReference type="GO" id="GO:0034040">
    <property type="term" value="F:ATPase-coupled lipid transmembrane transporter activity"/>
    <property type="evidence" value="ECO:0007669"/>
    <property type="project" value="TreeGrafter"/>
</dbReference>
<keyword evidence="2 7" id="KW-0812">Transmembrane</keyword>
<evidence type="ECO:0000256" key="3">
    <source>
        <dbReference type="ARBA" id="ARBA00022741"/>
    </source>
</evidence>